<dbReference type="OrthoDB" id="9790784at2"/>
<evidence type="ECO:0000256" key="6">
    <source>
        <dbReference type="RuleBase" id="RU003355"/>
    </source>
</evidence>
<evidence type="ECO:0000259" key="7">
    <source>
        <dbReference type="Pfam" id="PF00082"/>
    </source>
</evidence>
<evidence type="ECO:0000256" key="4">
    <source>
        <dbReference type="ARBA" id="ARBA00022825"/>
    </source>
</evidence>
<dbReference type="AlphaFoldDB" id="A0A3S0W8Z8"/>
<dbReference type="PANTHER" id="PTHR43806:SF11">
    <property type="entry name" value="CEREVISIN-RELATED"/>
    <property type="match status" value="1"/>
</dbReference>
<organism evidence="8 9">
    <name type="scientific">Vreelandella nanhaiensis</name>
    <dbReference type="NCBI Taxonomy" id="1258546"/>
    <lineage>
        <taxon>Bacteria</taxon>
        <taxon>Pseudomonadati</taxon>
        <taxon>Pseudomonadota</taxon>
        <taxon>Gammaproteobacteria</taxon>
        <taxon>Oceanospirillales</taxon>
        <taxon>Halomonadaceae</taxon>
        <taxon>Vreelandella</taxon>
    </lineage>
</organism>
<keyword evidence="2 5" id="KW-0645">Protease</keyword>
<evidence type="ECO:0000256" key="3">
    <source>
        <dbReference type="ARBA" id="ARBA00022801"/>
    </source>
</evidence>
<keyword evidence="4 5" id="KW-0720">Serine protease</keyword>
<dbReference type="Gene3D" id="3.40.50.200">
    <property type="entry name" value="Peptidase S8/S53 domain"/>
    <property type="match status" value="1"/>
</dbReference>
<keyword evidence="3 5" id="KW-0378">Hydrolase</keyword>
<evidence type="ECO:0000256" key="5">
    <source>
        <dbReference type="PROSITE-ProRule" id="PRU01240"/>
    </source>
</evidence>
<dbReference type="InterPro" id="IPR023827">
    <property type="entry name" value="Peptidase_S8_Asp-AS"/>
</dbReference>
<comment type="caution">
    <text evidence="8">The sequence shown here is derived from an EMBL/GenBank/DDBJ whole genome shotgun (WGS) entry which is preliminary data.</text>
</comment>
<comment type="similarity">
    <text evidence="1 5 6">Belongs to the peptidase S8 family.</text>
</comment>
<dbReference type="PROSITE" id="PS51892">
    <property type="entry name" value="SUBTILASE"/>
    <property type="match status" value="1"/>
</dbReference>
<dbReference type="InterPro" id="IPR050131">
    <property type="entry name" value="Peptidase_S8_subtilisin-like"/>
</dbReference>
<feature type="active site" description="Charge relay system" evidence="5">
    <location>
        <position position="200"/>
    </location>
</feature>
<dbReference type="PROSITE" id="PS00136">
    <property type="entry name" value="SUBTILASE_ASP"/>
    <property type="match status" value="1"/>
</dbReference>
<dbReference type="Pfam" id="PF00082">
    <property type="entry name" value="Peptidase_S8"/>
    <property type="match status" value="1"/>
</dbReference>
<dbReference type="InterPro" id="IPR023828">
    <property type="entry name" value="Peptidase_S8_Ser-AS"/>
</dbReference>
<dbReference type="InterPro" id="IPR015500">
    <property type="entry name" value="Peptidase_S8_subtilisin-rel"/>
</dbReference>
<protein>
    <submittedName>
        <fullName evidence="8">Peptidase S8</fullName>
    </submittedName>
</protein>
<dbReference type="InterPro" id="IPR036852">
    <property type="entry name" value="Peptidase_S8/S53_dom_sf"/>
</dbReference>
<reference evidence="8 9" key="1">
    <citation type="submission" date="2018-12" db="EMBL/GenBank/DDBJ databases">
        <title>three novel Halomonas strain isolated from plants.</title>
        <authorList>
            <person name="Sun C."/>
        </authorList>
    </citation>
    <scope>NUCLEOTIDE SEQUENCE [LARGE SCALE GENOMIC DNA]</scope>
    <source>
        <strain evidence="8 9">JCM 18142</strain>
    </source>
</reference>
<dbReference type="RefSeq" id="WP_127061638.1">
    <property type="nucleotide sequence ID" value="NZ_RZHF01000014.1"/>
</dbReference>
<name>A0A3S0W8Z8_9GAMM</name>
<dbReference type="EMBL" id="RZHF01000014">
    <property type="protein sequence ID" value="RUR31671.1"/>
    <property type="molecule type" value="Genomic_DNA"/>
</dbReference>
<dbReference type="PROSITE" id="PS00138">
    <property type="entry name" value="SUBTILASE_SER"/>
    <property type="match status" value="1"/>
</dbReference>
<feature type="active site" description="Charge relay system" evidence="5">
    <location>
        <position position="387"/>
    </location>
</feature>
<evidence type="ECO:0000256" key="1">
    <source>
        <dbReference type="ARBA" id="ARBA00011073"/>
    </source>
</evidence>
<gene>
    <name evidence="8" type="ORF">ELY38_09400</name>
</gene>
<dbReference type="GO" id="GO:0005615">
    <property type="term" value="C:extracellular space"/>
    <property type="evidence" value="ECO:0007669"/>
    <property type="project" value="TreeGrafter"/>
</dbReference>
<sequence>MATKPKGNGGGKSSDAGKSINSVSCGAEQLLLTALERGSHCLETGRFLISYREGLLEEGIKSLKDRKFRVADARDFADQAVSLEDAGDAEAMVFPELGVALVGGDALQQHGMSIYDEVFAQSPVEIIEPEYFAFAENSEYLRGFLRAASTIAQDLGVDRGLEESEEESLVDATGVTWGLARCKVPQSRWSGAGIKVAVLDSGMDLGHPDFAGRPFDSRSFVGQPVQDINGHGTHCIGTACGPRVASGSTPGYGVAFDAEVLVGKVLTNSGSSTGASVLAGLNWAVANRCEVISMSLGSQSPVQAAFTNAGAAALRNGCLVVAAAGNEGLNTGSPANSPTMLSVASLDPNLRPSSFSNYGKVEIAAPGRDVFSSWPRPINYRTISGTSMATPHVAGCAALWAQSDASLRGMNLWRRLVGSAQSLSFPEARVGAGLVQAP</sequence>
<dbReference type="PRINTS" id="PR00723">
    <property type="entry name" value="SUBTILISIN"/>
</dbReference>
<dbReference type="GO" id="GO:0006508">
    <property type="term" value="P:proteolysis"/>
    <property type="evidence" value="ECO:0007669"/>
    <property type="project" value="UniProtKB-KW"/>
</dbReference>
<dbReference type="SUPFAM" id="SSF52743">
    <property type="entry name" value="Subtilisin-like"/>
    <property type="match status" value="1"/>
</dbReference>
<keyword evidence="9" id="KW-1185">Reference proteome</keyword>
<evidence type="ECO:0000313" key="9">
    <source>
        <dbReference type="Proteomes" id="UP000287023"/>
    </source>
</evidence>
<dbReference type="Proteomes" id="UP000287023">
    <property type="component" value="Unassembled WGS sequence"/>
</dbReference>
<dbReference type="PANTHER" id="PTHR43806">
    <property type="entry name" value="PEPTIDASE S8"/>
    <property type="match status" value="1"/>
</dbReference>
<dbReference type="GO" id="GO:0004252">
    <property type="term" value="F:serine-type endopeptidase activity"/>
    <property type="evidence" value="ECO:0007669"/>
    <property type="project" value="UniProtKB-UniRule"/>
</dbReference>
<accession>A0A3S0W8Z8</accession>
<dbReference type="InterPro" id="IPR000209">
    <property type="entry name" value="Peptidase_S8/S53_dom"/>
</dbReference>
<evidence type="ECO:0000313" key="8">
    <source>
        <dbReference type="EMBL" id="RUR31671.1"/>
    </source>
</evidence>
<evidence type="ECO:0000256" key="2">
    <source>
        <dbReference type="ARBA" id="ARBA00022670"/>
    </source>
</evidence>
<feature type="active site" description="Charge relay system" evidence="5">
    <location>
        <position position="231"/>
    </location>
</feature>
<feature type="domain" description="Peptidase S8/S53" evidence="7">
    <location>
        <begin position="191"/>
        <end position="422"/>
    </location>
</feature>
<proteinExistence type="inferred from homology"/>